<name>A0ABY7DII2_MYAAR</name>
<proteinExistence type="predicted"/>
<dbReference type="SMART" id="SM00327">
    <property type="entry name" value="VWA"/>
    <property type="match status" value="1"/>
</dbReference>
<evidence type="ECO:0000259" key="1">
    <source>
        <dbReference type="PROSITE" id="PS50234"/>
    </source>
</evidence>
<dbReference type="Gene3D" id="3.40.50.410">
    <property type="entry name" value="von Willebrand factor, type A domain"/>
    <property type="match status" value="2"/>
</dbReference>
<dbReference type="CDD" id="cd01450">
    <property type="entry name" value="vWFA_subfamily_ECM"/>
    <property type="match status" value="1"/>
</dbReference>
<feature type="non-terminal residue" evidence="2">
    <location>
        <position position="319"/>
    </location>
</feature>
<keyword evidence="3" id="KW-1185">Reference proteome</keyword>
<dbReference type="InterPro" id="IPR036465">
    <property type="entry name" value="vWFA_dom_sf"/>
</dbReference>
<dbReference type="PANTHER" id="PTHR24020">
    <property type="entry name" value="COLLAGEN ALPHA"/>
    <property type="match status" value="1"/>
</dbReference>
<dbReference type="PROSITE" id="PS50234">
    <property type="entry name" value="VWFA"/>
    <property type="match status" value="2"/>
</dbReference>
<dbReference type="EMBL" id="CP111013">
    <property type="protein sequence ID" value="WAQ97038.1"/>
    <property type="molecule type" value="Genomic_DNA"/>
</dbReference>
<protein>
    <submittedName>
        <fullName evidence="2">COMA1-like protein</fullName>
    </submittedName>
</protein>
<dbReference type="InterPro" id="IPR050525">
    <property type="entry name" value="ECM_Assembly_Org"/>
</dbReference>
<dbReference type="InterPro" id="IPR002035">
    <property type="entry name" value="VWF_A"/>
</dbReference>
<dbReference type="SUPFAM" id="SSF53300">
    <property type="entry name" value="vWA-like"/>
    <property type="match status" value="2"/>
</dbReference>
<evidence type="ECO:0000313" key="3">
    <source>
        <dbReference type="Proteomes" id="UP001164746"/>
    </source>
</evidence>
<reference evidence="2" key="1">
    <citation type="submission" date="2022-11" db="EMBL/GenBank/DDBJ databases">
        <title>Centuries of genome instability and evolution in soft-shell clam transmissible cancer (bioRxiv).</title>
        <authorList>
            <person name="Hart S.F.M."/>
            <person name="Yonemitsu M.A."/>
            <person name="Giersch R.M."/>
            <person name="Beal B.F."/>
            <person name="Arriagada G."/>
            <person name="Davis B.W."/>
            <person name="Ostrander E.A."/>
            <person name="Goff S.P."/>
            <person name="Metzger M.J."/>
        </authorList>
    </citation>
    <scope>NUCLEOTIDE SEQUENCE</scope>
    <source>
        <strain evidence="2">MELC-2E11</strain>
        <tissue evidence="2">Siphon/mantle</tissue>
    </source>
</reference>
<sequence length="319" mass="35948">TQSEKINPVIPQDNVAFDLYFLLDESDNILSQDLEIVKQMMINILQTFVIGPNSALVGVAKYGVQTLSGVHRIEVTEYGTFNSLETGIDSLSYNTFNRNGRNLLSALNWLNQTSLQPRSSLGRRSVVVLLTTGRADNSDEAIYKVQALQQRYNVFFLIIGIGTDSDVWNAERNQMAYDIGTVFWGQNFLTLGGTNQQSLDFLADIRTTIYDLATGTYKPKGPGVPQRWLETFDIVFLVDGSRRMTANLHFAITKFFMIELIEEFELLLENAAGARVAVMIFDDAGWYNIIPFNGYTSRSDLYSKINTLQLIQRTDNADN</sequence>
<evidence type="ECO:0000313" key="2">
    <source>
        <dbReference type="EMBL" id="WAQ97038.1"/>
    </source>
</evidence>
<dbReference type="Proteomes" id="UP001164746">
    <property type="component" value="Chromosome 2"/>
</dbReference>
<dbReference type="Pfam" id="PF00092">
    <property type="entry name" value="VWA"/>
    <property type="match status" value="2"/>
</dbReference>
<feature type="domain" description="VWFA" evidence="1">
    <location>
        <begin position="18"/>
        <end position="209"/>
    </location>
</feature>
<accession>A0ABY7DII2</accession>
<feature type="non-terminal residue" evidence="2">
    <location>
        <position position="1"/>
    </location>
</feature>
<organism evidence="2 3">
    <name type="scientific">Mya arenaria</name>
    <name type="common">Soft-shell clam</name>
    <dbReference type="NCBI Taxonomy" id="6604"/>
    <lineage>
        <taxon>Eukaryota</taxon>
        <taxon>Metazoa</taxon>
        <taxon>Spiralia</taxon>
        <taxon>Lophotrochozoa</taxon>
        <taxon>Mollusca</taxon>
        <taxon>Bivalvia</taxon>
        <taxon>Autobranchia</taxon>
        <taxon>Heteroconchia</taxon>
        <taxon>Euheterodonta</taxon>
        <taxon>Imparidentia</taxon>
        <taxon>Neoheterodontei</taxon>
        <taxon>Myida</taxon>
        <taxon>Myoidea</taxon>
        <taxon>Myidae</taxon>
        <taxon>Mya</taxon>
    </lineage>
</organism>
<gene>
    <name evidence="2" type="ORF">MAR_029728</name>
</gene>
<feature type="domain" description="VWFA" evidence="1">
    <location>
        <begin position="233"/>
        <end position="319"/>
    </location>
</feature>